<feature type="transmembrane region" description="Helical" evidence="11">
    <location>
        <begin position="139"/>
        <end position="161"/>
    </location>
</feature>
<evidence type="ECO:0000256" key="7">
    <source>
        <dbReference type="ARBA" id="ARBA00022777"/>
    </source>
</evidence>
<name>A0ABV6P1E0_9ACTN</name>
<dbReference type="PANTHER" id="PTHR45436">
    <property type="entry name" value="SENSOR HISTIDINE KINASE YKOH"/>
    <property type="match status" value="1"/>
</dbReference>
<keyword evidence="4" id="KW-0597">Phosphoprotein</keyword>
<proteinExistence type="predicted"/>
<dbReference type="PRINTS" id="PR00344">
    <property type="entry name" value="BCTRLSENSOR"/>
</dbReference>
<dbReference type="SMART" id="SM00388">
    <property type="entry name" value="HisKA"/>
    <property type="match status" value="1"/>
</dbReference>
<protein>
    <recommendedName>
        <fullName evidence="3">histidine kinase</fullName>
        <ecNumber evidence="3">2.7.13.3</ecNumber>
    </recommendedName>
</protein>
<dbReference type="InterPro" id="IPR003661">
    <property type="entry name" value="HisK_dim/P_dom"/>
</dbReference>
<dbReference type="InterPro" id="IPR004358">
    <property type="entry name" value="Sig_transdc_His_kin-like_C"/>
</dbReference>
<dbReference type="Gene3D" id="3.30.565.10">
    <property type="entry name" value="Histidine kinase-like ATPase, C-terminal domain"/>
    <property type="match status" value="1"/>
</dbReference>
<gene>
    <name evidence="13" type="ORF">ACFFHU_22255</name>
</gene>
<evidence type="ECO:0000256" key="8">
    <source>
        <dbReference type="ARBA" id="ARBA00022989"/>
    </source>
</evidence>
<dbReference type="Pfam" id="PF00512">
    <property type="entry name" value="HisKA"/>
    <property type="match status" value="1"/>
</dbReference>
<dbReference type="EC" id="2.7.13.3" evidence="3"/>
<dbReference type="SMART" id="SM00387">
    <property type="entry name" value="HATPase_c"/>
    <property type="match status" value="1"/>
</dbReference>
<comment type="subcellular location">
    <subcellularLocation>
        <location evidence="2">Cell membrane</location>
    </subcellularLocation>
</comment>
<keyword evidence="7 13" id="KW-0418">Kinase</keyword>
<keyword evidence="9" id="KW-0902">Two-component regulatory system</keyword>
<evidence type="ECO:0000256" key="5">
    <source>
        <dbReference type="ARBA" id="ARBA00022679"/>
    </source>
</evidence>
<dbReference type="SUPFAM" id="SSF47384">
    <property type="entry name" value="Homodimeric domain of signal transducing histidine kinase"/>
    <property type="match status" value="1"/>
</dbReference>
<evidence type="ECO:0000313" key="13">
    <source>
        <dbReference type="EMBL" id="MFC0566848.1"/>
    </source>
</evidence>
<evidence type="ECO:0000256" key="4">
    <source>
        <dbReference type="ARBA" id="ARBA00022553"/>
    </source>
</evidence>
<evidence type="ECO:0000256" key="10">
    <source>
        <dbReference type="ARBA" id="ARBA00023136"/>
    </source>
</evidence>
<keyword evidence="8 11" id="KW-1133">Transmembrane helix</keyword>
<dbReference type="InterPro" id="IPR003594">
    <property type="entry name" value="HATPase_dom"/>
</dbReference>
<dbReference type="GO" id="GO:0016301">
    <property type="term" value="F:kinase activity"/>
    <property type="evidence" value="ECO:0007669"/>
    <property type="project" value="UniProtKB-KW"/>
</dbReference>
<dbReference type="CDD" id="cd00075">
    <property type="entry name" value="HATPase"/>
    <property type="match status" value="1"/>
</dbReference>
<feature type="transmembrane region" description="Helical" evidence="11">
    <location>
        <begin position="14"/>
        <end position="37"/>
    </location>
</feature>
<evidence type="ECO:0000256" key="11">
    <source>
        <dbReference type="SAM" id="Phobius"/>
    </source>
</evidence>
<keyword evidence="6 11" id="KW-0812">Transmembrane</keyword>
<dbReference type="PANTHER" id="PTHR45436:SF5">
    <property type="entry name" value="SENSOR HISTIDINE KINASE TRCS"/>
    <property type="match status" value="1"/>
</dbReference>
<dbReference type="CDD" id="cd00082">
    <property type="entry name" value="HisKA"/>
    <property type="match status" value="1"/>
</dbReference>
<dbReference type="PROSITE" id="PS50109">
    <property type="entry name" value="HIS_KIN"/>
    <property type="match status" value="1"/>
</dbReference>
<evidence type="ECO:0000256" key="2">
    <source>
        <dbReference type="ARBA" id="ARBA00004236"/>
    </source>
</evidence>
<dbReference type="InterPro" id="IPR050428">
    <property type="entry name" value="TCS_sensor_his_kinase"/>
</dbReference>
<comment type="catalytic activity">
    <reaction evidence="1">
        <text>ATP + protein L-histidine = ADP + protein N-phospho-L-histidine.</text>
        <dbReference type="EC" id="2.7.13.3"/>
    </reaction>
</comment>
<dbReference type="EMBL" id="JBHLUE010000017">
    <property type="protein sequence ID" value="MFC0566848.1"/>
    <property type="molecule type" value="Genomic_DNA"/>
</dbReference>
<evidence type="ECO:0000259" key="12">
    <source>
        <dbReference type="PROSITE" id="PS50109"/>
    </source>
</evidence>
<feature type="domain" description="Histidine kinase" evidence="12">
    <location>
        <begin position="182"/>
        <end position="395"/>
    </location>
</feature>
<dbReference type="SUPFAM" id="SSF55874">
    <property type="entry name" value="ATPase domain of HSP90 chaperone/DNA topoisomerase II/histidine kinase"/>
    <property type="match status" value="1"/>
</dbReference>
<keyword evidence="5" id="KW-0808">Transferase</keyword>
<comment type="caution">
    <text evidence="13">The sequence shown here is derived from an EMBL/GenBank/DDBJ whole genome shotgun (WGS) entry which is preliminary data.</text>
</comment>
<reference evidence="13 14" key="1">
    <citation type="submission" date="2024-09" db="EMBL/GenBank/DDBJ databases">
        <authorList>
            <person name="Sun Q."/>
            <person name="Mori K."/>
        </authorList>
    </citation>
    <scope>NUCLEOTIDE SEQUENCE [LARGE SCALE GENOMIC DNA]</scope>
    <source>
        <strain evidence="13 14">TBRC 2205</strain>
    </source>
</reference>
<evidence type="ECO:0000256" key="1">
    <source>
        <dbReference type="ARBA" id="ARBA00000085"/>
    </source>
</evidence>
<evidence type="ECO:0000256" key="3">
    <source>
        <dbReference type="ARBA" id="ARBA00012438"/>
    </source>
</evidence>
<organism evidence="13 14">
    <name type="scientific">Plantactinospora siamensis</name>
    <dbReference type="NCBI Taxonomy" id="555372"/>
    <lineage>
        <taxon>Bacteria</taxon>
        <taxon>Bacillati</taxon>
        <taxon>Actinomycetota</taxon>
        <taxon>Actinomycetes</taxon>
        <taxon>Micromonosporales</taxon>
        <taxon>Micromonosporaceae</taxon>
        <taxon>Plantactinospora</taxon>
    </lineage>
</organism>
<dbReference type="InterPro" id="IPR036890">
    <property type="entry name" value="HATPase_C_sf"/>
</dbReference>
<dbReference type="Proteomes" id="UP001589894">
    <property type="component" value="Unassembled WGS sequence"/>
</dbReference>
<sequence>MDEPLLRRARRRSVIQTAVAVGLLVLLVGAAMFAITVRAQSRAVDRQLGQVVAAAEDVDDPPPGDLLARRGPTGRVQTTPRAPAAVAAVLDSAVRAEPRRFTTVAGGVPLRILVAGRPDGTRWAAAADLRPVHRQRGGLLAALLLAEIAGVGGAVAVAVLLSRRAVAPLALALAEQRRFVADASHELRTPLTVLQTRVQLVARRARERPAEPLAGQLDELVADTRALGEVVTDLLVSAEVEQHRETGRPVDLAVVAGGVVDSATAYARERDVRLSLEVAGEGLIVRGAEPALRRALLALVDNAVGHVGPGGQVDVRVTGDGRSVSATVADDGVGLDPTDTERLFARFAHGTDGAGRRFGLGLALVRHVAEAHGGSVRISGAPGQGATFTLVFPAG</sequence>
<dbReference type="InterPro" id="IPR036097">
    <property type="entry name" value="HisK_dim/P_sf"/>
</dbReference>
<evidence type="ECO:0000256" key="6">
    <source>
        <dbReference type="ARBA" id="ARBA00022692"/>
    </source>
</evidence>
<evidence type="ECO:0000256" key="9">
    <source>
        <dbReference type="ARBA" id="ARBA00023012"/>
    </source>
</evidence>
<keyword evidence="10 11" id="KW-0472">Membrane</keyword>
<dbReference type="InterPro" id="IPR005467">
    <property type="entry name" value="His_kinase_dom"/>
</dbReference>
<dbReference type="Pfam" id="PF02518">
    <property type="entry name" value="HATPase_c"/>
    <property type="match status" value="1"/>
</dbReference>
<keyword evidence="14" id="KW-1185">Reference proteome</keyword>
<evidence type="ECO:0000313" key="14">
    <source>
        <dbReference type="Proteomes" id="UP001589894"/>
    </source>
</evidence>
<accession>A0ABV6P1E0</accession>
<dbReference type="RefSeq" id="WP_377341836.1">
    <property type="nucleotide sequence ID" value="NZ_JBHLUE010000017.1"/>
</dbReference>
<dbReference type="Gene3D" id="1.10.287.130">
    <property type="match status" value="1"/>
</dbReference>